<dbReference type="AlphaFoldDB" id="A0A1X7TPX6"/>
<proteinExistence type="predicted"/>
<reference evidence="1" key="1">
    <citation type="submission" date="2017-05" db="UniProtKB">
        <authorList>
            <consortium name="EnsemblMetazoa"/>
        </authorList>
    </citation>
    <scope>IDENTIFICATION</scope>
</reference>
<sequence>MDGKSLCTLFESSLGPDCLKDVVPKLELRLHLYKEIKEKYSCNSSVVEETTRKALDVLSQLKKPNDNHQAILTKLCLK</sequence>
<name>A0A1X7TPX6_AMPQE</name>
<dbReference type="EnsemblMetazoa" id="Aqu2.1.17133_001">
    <property type="protein sequence ID" value="Aqu2.1.17133_001"/>
    <property type="gene ID" value="Aqu2.1.17133"/>
</dbReference>
<organism evidence="1">
    <name type="scientific">Amphimedon queenslandica</name>
    <name type="common">Sponge</name>
    <dbReference type="NCBI Taxonomy" id="400682"/>
    <lineage>
        <taxon>Eukaryota</taxon>
        <taxon>Metazoa</taxon>
        <taxon>Porifera</taxon>
        <taxon>Demospongiae</taxon>
        <taxon>Heteroscleromorpha</taxon>
        <taxon>Haplosclerida</taxon>
        <taxon>Niphatidae</taxon>
        <taxon>Amphimedon</taxon>
    </lineage>
</organism>
<protein>
    <submittedName>
        <fullName evidence="1">Uncharacterized protein</fullName>
    </submittedName>
</protein>
<dbReference type="InParanoid" id="A0A1X7TPX6"/>
<evidence type="ECO:0000313" key="1">
    <source>
        <dbReference type="EnsemblMetazoa" id="Aqu2.1.17133_001"/>
    </source>
</evidence>
<accession>A0A1X7TPX6</accession>